<protein>
    <recommendedName>
        <fullName evidence="3">RFX1 transcription activation region domain-containing protein</fullName>
    </recommendedName>
</protein>
<reference evidence="1 2" key="1">
    <citation type="submission" date="2019-06" db="EMBL/GenBank/DDBJ databases">
        <title>Discovery of a novel chromosome fission-fusion reversal in muntjac.</title>
        <authorList>
            <person name="Mudd A.B."/>
            <person name="Bredeson J.V."/>
            <person name="Baum R."/>
            <person name="Hockemeyer D."/>
            <person name="Rokhsar D.S."/>
        </authorList>
    </citation>
    <scope>NUCLEOTIDE SEQUENCE [LARGE SCALE GENOMIC DNA]</scope>
    <source>
        <strain evidence="1">UTSW_UCB_Mm</strain>
        <tissue evidence="1">Fibroblast cell line</tissue>
    </source>
</reference>
<sequence length="84" mass="9049">MQTSETGSDTGSTVTLQTSVASQAAVPTQVVQQVPVQQQVKMVQQVCYLKKSICNAFCSAPSWAISLPSSWDFPFLCYVGFPVS</sequence>
<organism evidence="1 2">
    <name type="scientific">Muntiacus muntjak</name>
    <name type="common">Barking deer</name>
    <name type="synonym">Indian muntjac</name>
    <dbReference type="NCBI Taxonomy" id="9888"/>
    <lineage>
        <taxon>Eukaryota</taxon>
        <taxon>Metazoa</taxon>
        <taxon>Chordata</taxon>
        <taxon>Craniata</taxon>
        <taxon>Vertebrata</taxon>
        <taxon>Euteleostomi</taxon>
        <taxon>Mammalia</taxon>
        <taxon>Eutheria</taxon>
        <taxon>Laurasiatheria</taxon>
        <taxon>Artiodactyla</taxon>
        <taxon>Ruminantia</taxon>
        <taxon>Pecora</taxon>
        <taxon>Cervidae</taxon>
        <taxon>Muntiacinae</taxon>
        <taxon>Muntiacus</taxon>
    </lineage>
</organism>
<comment type="caution">
    <text evidence="1">The sequence shown here is derived from an EMBL/GenBank/DDBJ whole genome shotgun (WGS) entry which is preliminary data.</text>
</comment>
<gene>
    <name evidence="1" type="ORF">FD754_002497</name>
</gene>
<dbReference type="Proteomes" id="UP000326458">
    <property type="component" value="Unassembled WGS sequence"/>
</dbReference>
<proteinExistence type="predicted"/>
<name>A0A5N3W9I9_MUNMU</name>
<keyword evidence="2" id="KW-1185">Reference proteome</keyword>
<evidence type="ECO:0000313" key="1">
    <source>
        <dbReference type="EMBL" id="KAB0358341.1"/>
    </source>
</evidence>
<evidence type="ECO:0000313" key="2">
    <source>
        <dbReference type="Proteomes" id="UP000326458"/>
    </source>
</evidence>
<evidence type="ECO:0008006" key="3">
    <source>
        <dbReference type="Google" id="ProtNLM"/>
    </source>
</evidence>
<accession>A0A5N3W9I9</accession>
<dbReference type="EMBL" id="VCEA01000001">
    <property type="protein sequence ID" value="KAB0358341.1"/>
    <property type="molecule type" value="Genomic_DNA"/>
</dbReference>
<dbReference type="AlphaFoldDB" id="A0A5N3W9I9"/>